<proteinExistence type="inferred from homology"/>
<dbReference type="PIRSF" id="PIRSF001361">
    <property type="entry name" value="DAHP_synthase"/>
    <property type="match status" value="1"/>
</dbReference>
<gene>
    <name evidence="10" type="ordered locus">DNO_1003</name>
</gene>
<evidence type="ECO:0000256" key="1">
    <source>
        <dbReference type="ARBA" id="ARBA00003726"/>
    </source>
</evidence>
<dbReference type="Proteomes" id="UP000000248">
    <property type="component" value="Chromosome"/>
</dbReference>
<dbReference type="GO" id="GO:0009073">
    <property type="term" value="P:aromatic amino acid family biosynthetic process"/>
    <property type="evidence" value="ECO:0007669"/>
    <property type="project" value="UniProtKB-KW"/>
</dbReference>
<dbReference type="AlphaFoldDB" id="A5EXY7"/>
<dbReference type="eggNOG" id="COG0722">
    <property type="taxonomic scope" value="Bacteria"/>
</dbReference>
<comment type="catalytic activity">
    <reaction evidence="7 8">
        <text>D-erythrose 4-phosphate + phosphoenolpyruvate + H2O = 7-phospho-2-dehydro-3-deoxy-D-arabino-heptonate + phosphate</text>
        <dbReference type="Rhea" id="RHEA:14717"/>
        <dbReference type="ChEBI" id="CHEBI:15377"/>
        <dbReference type="ChEBI" id="CHEBI:16897"/>
        <dbReference type="ChEBI" id="CHEBI:43474"/>
        <dbReference type="ChEBI" id="CHEBI:58394"/>
        <dbReference type="ChEBI" id="CHEBI:58702"/>
        <dbReference type="EC" id="2.5.1.54"/>
    </reaction>
</comment>
<dbReference type="PANTHER" id="PTHR21225">
    <property type="entry name" value="PHOSPHO-2-DEHYDRO-3-DEOXYHEPTONATE ALDOLASE DAHP SYNTHETASE"/>
    <property type="match status" value="1"/>
</dbReference>
<dbReference type="KEGG" id="dno:DNO_1003"/>
<dbReference type="SUPFAM" id="SSF51569">
    <property type="entry name" value="Aldolase"/>
    <property type="match status" value="1"/>
</dbReference>
<dbReference type="STRING" id="246195.DNO_1003"/>
<keyword evidence="6 8" id="KW-0057">Aromatic amino acid biosynthesis</keyword>
<dbReference type="GO" id="GO:0003849">
    <property type="term" value="F:3-deoxy-7-phosphoheptulonate synthase activity"/>
    <property type="evidence" value="ECO:0007669"/>
    <property type="project" value="UniProtKB-EC"/>
</dbReference>
<evidence type="ECO:0000256" key="6">
    <source>
        <dbReference type="ARBA" id="ARBA00023141"/>
    </source>
</evidence>
<dbReference type="RefSeq" id="WP_012031315.1">
    <property type="nucleotide sequence ID" value="NC_009446.1"/>
</dbReference>
<dbReference type="GO" id="GO:0042802">
    <property type="term" value="F:identical protein binding"/>
    <property type="evidence" value="ECO:0007669"/>
    <property type="project" value="UniProtKB-ARBA"/>
</dbReference>
<dbReference type="NCBIfam" id="TIGR00034">
    <property type="entry name" value="aroFGH"/>
    <property type="match status" value="1"/>
</dbReference>
<dbReference type="GO" id="GO:0008652">
    <property type="term" value="P:amino acid biosynthetic process"/>
    <property type="evidence" value="ECO:0007669"/>
    <property type="project" value="UniProtKB-KW"/>
</dbReference>
<sequence length="359" mass="39286">MPTASNSHHSFITQTLLPSPESLIHALPANAVAAQTIHQARQTICQILNRHDNRKLFIIGPCSIDDPVAALDYAQRLKQLADEVKDTFFIVMRVYLEKPRTGVGWKGFINDPDLDQSFNIEKGLYLARQLLIDINTLGLPCATEALEPISVPYLNDLISWTAIGARTAESQIHREIASALETPVGFKNSTDGCLDSAIYAMKSAAQPHHFLSINTRGMAVITHSSGNPHTHIVLRGGRLGINYDADSVALCTKLLQQHGLKTNIMIDCSHANSGKDHQRQPIVLKNVIEQICRGNRAIMGLMLESYLQAGNQRLTAGGCSLKLGTSLTDPCLDWETTQSIVLQSRDMLTAHISADSALP</sequence>
<name>A5EXY7_DICNV</name>
<accession>A5EXY7</accession>
<keyword evidence="4 8" id="KW-0028">Amino-acid biosynthesis</keyword>
<dbReference type="InterPro" id="IPR006219">
    <property type="entry name" value="DAHP_synth_1"/>
</dbReference>
<dbReference type="Gene3D" id="3.20.20.70">
    <property type="entry name" value="Aldolase class I"/>
    <property type="match status" value="1"/>
</dbReference>
<evidence type="ECO:0000256" key="2">
    <source>
        <dbReference type="ARBA" id="ARBA00004688"/>
    </source>
</evidence>
<evidence type="ECO:0000256" key="3">
    <source>
        <dbReference type="ARBA" id="ARBA00007985"/>
    </source>
</evidence>
<comment type="pathway">
    <text evidence="2 8">Metabolic intermediate biosynthesis; chorismate biosynthesis; chorismate from D-erythrose 4-phosphate and phosphoenolpyruvate: step 1/7.</text>
</comment>
<protein>
    <recommendedName>
        <fullName evidence="8">Phospho-2-dehydro-3-deoxyheptonate aldolase</fullName>
        <ecNumber evidence="8">2.5.1.54</ecNumber>
    </recommendedName>
</protein>
<dbReference type="GO" id="GO:0009423">
    <property type="term" value="P:chorismate biosynthetic process"/>
    <property type="evidence" value="ECO:0007669"/>
    <property type="project" value="UniProtKB-UniPathway"/>
</dbReference>
<comment type="function">
    <text evidence="1 8">Stereospecific condensation of phosphoenolpyruvate (PEP) and D-erythrose-4-phosphate (E4P) giving rise to 3-deoxy-D-arabino-heptulosonate-7-phosphate (DAHP).</text>
</comment>
<reference evidence="10 11" key="1">
    <citation type="journal article" date="2007" name="Nat. Biotechnol.">
        <title>Genome sequence and identification of candidate vaccine antigens from the animal pathogen Dichelobacter nodosus.</title>
        <authorList>
            <person name="Myers G.S."/>
            <person name="Parker D."/>
            <person name="Al-Hasani K."/>
            <person name="Kennan R.M."/>
            <person name="Seemann T."/>
            <person name="Ren Q."/>
            <person name="Badger J.H."/>
            <person name="Selengut J.D."/>
            <person name="Deboy R.T."/>
            <person name="Tettelin H."/>
            <person name="Boyce J.D."/>
            <person name="McCarl V.P."/>
            <person name="Han X."/>
            <person name="Nelson W.C."/>
            <person name="Madupu R."/>
            <person name="Mohamoud Y."/>
            <person name="Holley T."/>
            <person name="Fedorova N."/>
            <person name="Khouri H."/>
            <person name="Bottomley S.P."/>
            <person name="Whittington R.J."/>
            <person name="Adler B."/>
            <person name="Songer J.G."/>
            <person name="Rood J.I."/>
            <person name="Paulsen I.T."/>
        </authorList>
    </citation>
    <scope>NUCLEOTIDE SEQUENCE [LARGE SCALE GENOMIC DNA]</scope>
    <source>
        <strain evidence="10 11">VCS1703A</strain>
    </source>
</reference>
<keyword evidence="11" id="KW-1185">Reference proteome</keyword>
<dbReference type="OrthoDB" id="9807331at2"/>
<dbReference type="EMBL" id="CP000513">
    <property type="protein sequence ID" value="ABQ14147.1"/>
    <property type="molecule type" value="Genomic_DNA"/>
</dbReference>
<dbReference type="InterPro" id="IPR013785">
    <property type="entry name" value="Aldolase_TIM"/>
</dbReference>
<dbReference type="UniPathway" id="UPA00053">
    <property type="reaction ID" value="UER00084"/>
</dbReference>
<organism evidence="10 11">
    <name type="scientific">Dichelobacter nodosus (strain VCS1703A)</name>
    <dbReference type="NCBI Taxonomy" id="246195"/>
    <lineage>
        <taxon>Bacteria</taxon>
        <taxon>Pseudomonadati</taxon>
        <taxon>Pseudomonadota</taxon>
        <taxon>Gammaproteobacteria</taxon>
        <taxon>Cardiobacteriales</taxon>
        <taxon>Cardiobacteriaceae</taxon>
        <taxon>Dichelobacter</taxon>
    </lineage>
</organism>
<dbReference type="InterPro" id="IPR006218">
    <property type="entry name" value="DAHP1/KDSA"/>
</dbReference>
<dbReference type="FunFam" id="3.20.20.70:FF:000005">
    <property type="entry name" value="Phospho-2-dehydro-3-deoxyheptonate aldolase"/>
    <property type="match status" value="1"/>
</dbReference>
<comment type="similarity">
    <text evidence="3 8">Belongs to the class-I DAHP synthase family.</text>
</comment>
<feature type="domain" description="DAHP synthetase I/KDSA" evidence="9">
    <location>
        <begin position="42"/>
        <end position="340"/>
    </location>
</feature>
<evidence type="ECO:0000256" key="8">
    <source>
        <dbReference type="PIRNR" id="PIRNR001361"/>
    </source>
</evidence>
<dbReference type="PANTHER" id="PTHR21225:SF10">
    <property type="entry name" value="PHOSPHO-2-DEHYDRO-3-DEOXYHEPTONATE ALDOLASE, TYR-SENSITIVE"/>
    <property type="match status" value="1"/>
</dbReference>
<evidence type="ECO:0000313" key="10">
    <source>
        <dbReference type="EMBL" id="ABQ14147.1"/>
    </source>
</evidence>
<evidence type="ECO:0000313" key="11">
    <source>
        <dbReference type="Proteomes" id="UP000000248"/>
    </source>
</evidence>
<dbReference type="GO" id="GO:0005737">
    <property type="term" value="C:cytoplasm"/>
    <property type="evidence" value="ECO:0007669"/>
    <property type="project" value="TreeGrafter"/>
</dbReference>
<dbReference type="NCBIfam" id="NF009395">
    <property type="entry name" value="PRK12755.1"/>
    <property type="match status" value="1"/>
</dbReference>
<keyword evidence="5 8" id="KW-0808">Transferase</keyword>
<evidence type="ECO:0000256" key="4">
    <source>
        <dbReference type="ARBA" id="ARBA00022605"/>
    </source>
</evidence>
<evidence type="ECO:0000256" key="7">
    <source>
        <dbReference type="ARBA" id="ARBA00047508"/>
    </source>
</evidence>
<dbReference type="Pfam" id="PF00793">
    <property type="entry name" value="DAHP_synth_1"/>
    <property type="match status" value="1"/>
</dbReference>
<evidence type="ECO:0000256" key="5">
    <source>
        <dbReference type="ARBA" id="ARBA00022679"/>
    </source>
</evidence>
<dbReference type="HOGENOM" id="CLU_030903_0_1_6"/>
<dbReference type="EC" id="2.5.1.54" evidence="8"/>
<evidence type="ECO:0000259" key="9">
    <source>
        <dbReference type="Pfam" id="PF00793"/>
    </source>
</evidence>